<protein>
    <submittedName>
        <fullName evidence="1">Uncharacterized protein</fullName>
    </submittedName>
</protein>
<name>A0A507QGB9_MONPU</name>
<gene>
    <name evidence="1" type="ORF">MPDQ_005187</name>
</gene>
<proteinExistence type="predicted"/>
<organism evidence="1 2">
    <name type="scientific">Monascus purpureus</name>
    <name type="common">Red mold</name>
    <name type="synonym">Monascus anka</name>
    <dbReference type="NCBI Taxonomy" id="5098"/>
    <lineage>
        <taxon>Eukaryota</taxon>
        <taxon>Fungi</taxon>
        <taxon>Dikarya</taxon>
        <taxon>Ascomycota</taxon>
        <taxon>Pezizomycotina</taxon>
        <taxon>Eurotiomycetes</taxon>
        <taxon>Eurotiomycetidae</taxon>
        <taxon>Eurotiales</taxon>
        <taxon>Aspergillaceae</taxon>
        <taxon>Monascus</taxon>
    </lineage>
</organism>
<evidence type="ECO:0000313" key="1">
    <source>
        <dbReference type="EMBL" id="TQB67589.1"/>
    </source>
</evidence>
<comment type="caution">
    <text evidence="1">The sequence shown here is derived from an EMBL/GenBank/DDBJ whole genome shotgun (WGS) entry which is preliminary data.</text>
</comment>
<dbReference type="Proteomes" id="UP000319663">
    <property type="component" value="Unassembled WGS sequence"/>
</dbReference>
<keyword evidence="2" id="KW-1185">Reference proteome</keyword>
<accession>A0A507QGB9</accession>
<reference evidence="1 2" key="1">
    <citation type="submission" date="2019-06" db="EMBL/GenBank/DDBJ databases">
        <title>Wine fermentation using esterase from Monascus purpureus.</title>
        <authorList>
            <person name="Geng C."/>
            <person name="Zhang Y."/>
        </authorList>
    </citation>
    <scope>NUCLEOTIDE SEQUENCE [LARGE SCALE GENOMIC DNA]</scope>
    <source>
        <strain evidence="1">HQ1</strain>
    </source>
</reference>
<evidence type="ECO:0000313" key="2">
    <source>
        <dbReference type="Proteomes" id="UP000319663"/>
    </source>
</evidence>
<sequence length="92" mass="11093">MTSPEEVKGNGTIWLNKWFRICGALREDNLVTNNYVSELEARVWREMSVLVKKKRGDELIIAERVLECWKYYRANLYRWDKTSGWKEFTKMN</sequence>
<dbReference type="AlphaFoldDB" id="A0A507QGB9"/>
<dbReference type="EMBL" id="VIFY01000354">
    <property type="protein sequence ID" value="TQB67589.1"/>
    <property type="molecule type" value="Genomic_DNA"/>
</dbReference>